<comment type="caution">
    <text evidence="2">The sequence shown here is derived from an EMBL/GenBank/DDBJ whole genome shotgun (WGS) entry which is preliminary data.</text>
</comment>
<dbReference type="AlphaFoldDB" id="A0A016T3S4"/>
<dbReference type="EMBL" id="JARK01001475">
    <property type="protein sequence ID" value="EYB97598.1"/>
    <property type="molecule type" value="Genomic_DNA"/>
</dbReference>
<keyword evidence="3" id="KW-1185">Reference proteome</keyword>
<reference evidence="3" key="1">
    <citation type="journal article" date="2015" name="Nat. Genet.">
        <title>The genome and transcriptome of the zoonotic hookworm Ancylostoma ceylanicum identify infection-specific gene families.</title>
        <authorList>
            <person name="Schwarz E.M."/>
            <person name="Hu Y."/>
            <person name="Antoshechkin I."/>
            <person name="Miller M.M."/>
            <person name="Sternberg P.W."/>
            <person name="Aroian R.V."/>
        </authorList>
    </citation>
    <scope>NUCLEOTIDE SEQUENCE</scope>
    <source>
        <strain evidence="3">HY135</strain>
    </source>
</reference>
<organism evidence="2 3">
    <name type="scientific">Ancylostoma ceylanicum</name>
    <dbReference type="NCBI Taxonomy" id="53326"/>
    <lineage>
        <taxon>Eukaryota</taxon>
        <taxon>Metazoa</taxon>
        <taxon>Ecdysozoa</taxon>
        <taxon>Nematoda</taxon>
        <taxon>Chromadorea</taxon>
        <taxon>Rhabditida</taxon>
        <taxon>Rhabditina</taxon>
        <taxon>Rhabditomorpha</taxon>
        <taxon>Strongyloidea</taxon>
        <taxon>Ancylostomatidae</taxon>
        <taxon>Ancylostomatinae</taxon>
        <taxon>Ancylostoma</taxon>
    </lineage>
</organism>
<gene>
    <name evidence="2" type="primary">Acey_s0139.g2115</name>
    <name evidence="2" type="ORF">Y032_0139g2115</name>
</gene>
<evidence type="ECO:0000313" key="2">
    <source>
        <dbReference type="EMBL" id="EYB97598.1"/>
    </source>
</evidence>
<name>A0A016T3S4_9BILA</name>
<protein>
    <submittedName>
        <fullName evidence="2">Uncharacterized protein</fullName>
    </submittedName>
</protein>
<feature type="region of interest" description="Disordered" evidence="1">
    <location>
        <begin position="73"/>
        <end position="99"/>
    </location>
</feature>
<evidence type="ECO:0000313" key="3">
    <source>
        <dbReference type="Proteomes" id="UP000024635"/>
    </source>
</evidence>
<accession>A0A016T3S4</accession>
<dbReference type="Proteomes" id="UP000024635">
    <property type="component" value="Unassembled WGS sequence"/>
</dbReference>
<sequence>MPTEPLSQQTHYLLSVSPILPHGRLPRWVLLRLSMGVTRRFDLLRPIKVEEDTDAVIGRFNLADFDFSESGDELPDNALSESGEFPASRSRKNKERRAERKYDVLSLYR</sequence>
<proteinExistence type="predicted"/>
<evidence type="ECO:0000256" key="1">
    <source>
        <dbReference type="SAM" id="MobiDB-lite"/>
    </source>
</evidence>